<evidence type="ECO:0000313" key="8">
    <source>
        <dbReference type="Proteomes" id="UP001175147"/>
    </source>
</evidence>
<dbReference type="Gene3D" id="3.10.20.340">
    <property type="entry name" value="ArgJ beta chain, C-terminal domain"/>
    <property type="match status" value="1"/>
</dbReference>
<feature type="binding site" evidence="6">
    <location>
        <position position="178"/>
    </location>
    <ligand>
        <name>substrate</name>
    </ligand>
</feature>
<dbReference type="RefSeq" id="WP_304385310.1">
    <property type="nucleotide sequence ID" value="NZ_JAUPBL010000042.1"/>
</dbReference>
<keyword evidence="6" id="KW-0511">Multifunctional enzyme</keyword>
<dbReference type="NCBIfam" id="NF003802">
    <property type="entry name" value="PRK05388.1"/>
    <property type="match status" value="1"/>
</dbReference>
<evidence type="ECO:0000256" key="3">
    <source>
        <dbReference type="ARBA" id="ARBA00022679"/>
    </source>
</evidence>
<organism evidence="7 8">
    <name type="scientific">Brachyspira innocens</name>
    <dbReference type="NCBI Taxonomy" id="13264"/>
    <lineage>
        <taxon>Bacteria</taxon>
        <taxon>Pseudomonadati</taxon>
        <taxon>Spirochaetota</taxon>
        <taxon>Spirochaetia</taxon>
        <taxon>Brachyspirales</taxon>
        <taxon>Brachyspiraceae</taxon>
        <taxon>Brachyspira</taxon>
    </lineage>
</organism>
<reference evidence="7" key="1">
    <citation type="submission" date="2023-07" db="EMBL/GenBank/DDBJ databases">
        <title>Mucosal microbiota of week-old chicken and adult hens.</title>
        <authorList>
            <person name="Volf J."/>
            <person name="Karasova D."/>
            <person name="Crhanova M."/>
            <person name="Faldynova M."/>
            <person name="Prikrylova H."/>
            <person name="Zeman M."/>
            <person name="Babak V."/>
            <person name="Rajova J."/>
            <person name="Rychlik I."/>
        </authorList>
    </citation>
    <scope>NUCLEOTIDE SEQUENCE</scope>
    <source>
        <strain evidence="7">ET902</strain>
    </source>
</reference>
<comment type="subcellular location">
    <subcellularLocation>
        <location evidence="6">Cytoplasm</location>
    </subcellularLocation>
</comment>
<dbReference type="Gene3D" id="3.60.70.12">
    <property type="entry name" value="L-amino peptidase D-ALA esterase/amidase"/>
    <property type="match status" value="1"/>
</dbReference>
<comment type="pathway">
    <text evidence="6">Amino-acid biosynthesis; L-arginine biosynthesis; L-ornithine and N-acetyl-L-glutamate from L-glutamate and N(2)-acetyl-L-ornithine (cyclic): step 1/1.</text>
</comment>
<dbReference type="Proteomes" id="UP001175147">
    <property type="component" value="Unassembled WGS sequence"/>
</dbReference>
<evidence type="ECO:0000256" key="4">
    <source>
        <dbReference type="ARBA" id="ARBA00022813"/>
    </source>
</evidence>
<feature type="binding site" evidence="6">
    <location>
        <position position="265"/>
    </location>
    <ligand>
        <name>substrate</name>
    </ligand>
</feature>
<evidence type="ECO:0000256" key="5">
    <source>
        <dbReference type="ARBA" id="ARBA00023315"/>
    </source>
</evidence>
<dbReference type="EMBL" id="JAUPBM010000039">
    <property type="protein sequence ID" value="MDO7020043.1"/>
    <property type="molecule type" value="Genomic_DNA"/>
</dbReference>
<accession>A0ABT8YXR4</accession>
<keyword evidence="5 6" id="KW-0012">Acyltransferase</keyword>
<keyword evidence="6" id="KW-0055">Arginine biosynthesis</keyword>
<evidence type="ECO:0000256" key="1">
    <source>
        <dbReference type="ARBA" id="ARBA00006774"/>
    </source>
</evidence>
<dbReference type="InterPro" id="IPR016117">
    <property type="entry name" value="ArgJ-like_dom_sf"/>
</dbReference>
<comment type="function">
    <text evidence="6">Catalyzes two activities which are involved in the cyclic version of arginine biosynthesis: the synthesis of N-acetylglutamate from glutamate and acetyl-CoA as the acetyl donor, and of ornithine by transacetylation between N(2)-acetylornithine and glutamate.</text>
</comment>
<feature type="site" description="Cleavage; by autolysis" evidence="6">
    <location>
        <begin position="177"/>
        <end position="178"/>
    </location>
</feature>
<dbReference type="InterPro" id="IPR002813">
    <property type="entry name" value="Arg_biosynth_ArgJ"/>
</dbReference>
<name>A0ABT8YXR4_9SPIR</name>
<feature type="binding site" evidence="6">
    <location>
        <position position="167"/>
    </location>
    <ligand>
        <name>substrate</name>
    </ligand>
</feature>
<dbReference type="EC" id="2.3.1.35" evidence="6"/>
<comment type="catalytic activity">
    <reaction evidence="6">
        <text>L-glutamate + acetyl-CoA = N-acetyl-L-glutamate + CoA + H(+)</text>
        <dbReference type="Rhea" id="RHEA:24292"/>
        <dbReference type="ChEBI" id="CHEBI:15378"/>
        <dbReference type="ChEBI" id="CHEBI:29985"/>
        <dbReference type="ChEBI" id="CHEBI:44337"/>
        <dbReference type="ChEBI" id="CHEBI:57287"/>
        <dbReference type="ChEBI" id="CHEBI:57288"/>
        <dbReference type="EC" id="2.3.1.1"/>
    </reaction>
</comment>
<comment type="catalytic activity">
    <reaction evidence="6">
        <text>N(2)-acetyl-L-ornithine + L-glutamate = N-acetyl-L-glutamate + L-ornithine</text>
        <dbReference type="Rhea" id="RHEA:15349"/>
        <dbReference type="ChEBI" id="CHEBI:29985"/>
        <dbReference type="ChEBI" id="CHEBI:44337"/>
        <dbReference type="ChEBI" id="CHEBI:46911"/>
        <dbReference type="ChEBI" id="CHEBI:57805"/>
        <dbReference type="EC" id="2.3.1.35"/>
    </reaction>
</comment>
<dbReference type="EC" id="2.3.1.1" evidence="6"/>
<keyword evidence="6" id="KW-0963">Cytoplasm</keyword>
<feature type="active site" description="Nucleophile" evidence="6">
    <location>
        <position position="178"/>
    </location>
</feature>
<dbReference type="GO" id="GO:0004358">
    <property type="term" value="F:L-glutamate N-acetyltransferase activity, acting on acetyl-L-ornithine as donor"/>
    <property type="evidence" value="ECO:0007669"/>
    <property type="project" value="UniProtKB-EC"/>
</dbReference>
<comment type="caution">
    <text evidence="6">Lacks conserved residue(s) required for the propagation of feature annotation.</text>
</comment>
<comment type="similarity">
    <text evidence="1 6">Belongs to the ArgJ family.</text>
</comment>
<dbReference type="InterPro" id="IPR042195">
    <property type="entry name" value="ArgJ_beta_C"/>
</dbReference>
<dbReference type="NCBIfam" id="TIGR00120">
    <property type="entry name" value="ArgJ"/>
    <property type="match status" value="1"/>
</dbReference>
<evidence type="ECO:0000256" key="6">
    <source>
        <dbReference type="HAMAP-Rule" id="MF_01106"/>
    </source>
</evidence>
<comment type="caution">
    <text evidence="7">The sequence shown here is derived from an EMBL/GenBank/DDBJ whole genome shotgun (WGS) entry which is preliminary data.</text>
</comment>
<keyword evidence="4 6" id="KW-0068">Autocatalytic cleavage</keyword>
<feature type="chain" id="PRO_5044934236" description="Arginine biosynthesis bifunctional protein ArgJ alpha chain" evidence="6">
    <location>
        <begin position="1"/>
        <end position="177"/>
    </location>
</feature>
<feature type="site" description="Involved in the stabilization of negative charge on the oxyanion by the formation of the oxyanion hole" evidence="6">
    <location>
        <position position="105"/>
    </location>
</feature>
<dbReference type="HAMAP" id="MF_01106">
    <property type="entry name" value="ArgJ"/>
    <property type="match status" value="1"/>
</dbReference>
<feature type="chain" id="PRO_5044934237" description="Arginine biosynthesis bifunctional protein ArgJ beta chain" evidence="6">
    <location>
        <begin position="178"/>
        <end position="395"/>
    </location>
</feature>
<evidence type="ECO:0000313" key="7">
    <source>
        <dbReference type="EMBL" id="MDO7020043.1"/>
    </source>
</evidence>
<keyword evidence="8" id="KW-1185">Reference proteome</keyword>
<dbReference type="PANTHER" id="PTHR23100">
    <property type="entry name" value="ARGININE BIOSYNTHESIS BIFUNCTIONAL PROTEIN ARGJ"/>
    <property type="match status" value="1"/>
</dbReference>
<keyword evidence="6" id="KW-0028">Amino-acid biosynthesis</keyword>
<feature type="site" description="Involved in the stabilization of negative charge on the oxyanion by the formation of the oxyanion hole" evidence="6">
    <location>
        <position position="106"/>
    </location>
</feature>
<keyword evidence="3 6" id="KW-0808">Transferase</keyword>
<gene>
    <name evidence="6 7" type="primary">argJ</name>
    <name evidence="7" type="ORF">Q5M86_04585</name>
</gene>
<dbReference type="PANTHER" id="PTHR23100:SF0">
    <property type="entry name" value="ARGININE BIOSYNTHESIS BIFUNCTIONAL PROTEIN ARGJ, MITOCHONDRIAL"/>
    <property type="match status" value="1"/>
</dbReference>
<comment type="subunit">
    <text evidence="2 6">Heterotetramer of two alpha and two beta chains.</text>
</comment>
<evidence type="ECO:0000256" key="2">
    <source>
        <dbReference type="ARBA" id="ARBA00011475"/>
    </source>
</evidence>
<feature type="binding site" evidence="6">
    <location>
        <position position="141"/>
    </location>
    <ligand>
        <name>substrate</name>
    </ligand>
</feature>
<comment type="pathway">
    <text evidence="6">Amino-acid biosynthesis; L-arginine biosynthesis; N(2)-acetyl-L-ornithine from L-glutamate: step 1/4.</text>
</comment>
<dbReference type="SUPFAM" id="SSF56266">
    <property type="entry name" value="DmpA/ArgJ-like"/>
    <property type="match status" value="1"/>
</dbReference>
<proteinExistence type="inferred from homology"/>
<dbReference type="Pfam" id="PF01960">
    <property type="entry name" value="ArgJ"/>
    <property type="match status" value="1"/>
</dbReference>
<sequence length="395" mass="44298">MYDIPLGFSSAAVKAGLKNNDYDLAVIRSEPPSVVSAVYTQNSFQAAPILFSKKNDKNNIDLLIVNSKIANSLTGKKGYDDVLDIVKYASEVFNIKKENILTASTGIIGEYLDTKKIKEGIKKASNSMSFDFDNIARAIQTRDKFNKIYTSSMEVSGKTARFYATAKGSSIIHPNMATVLLFIFTDLNVEKEALCKAFKEAVNKTLNRISIDGETSTNDMALIMANGALNNKPITERNKKLFKELKNKLDEICAYLAKMIILDGEGMTKTIIVSVKRAKTQNDAFNAAQKIAVSNLVKILFLSKNPNFEKILSVLGNINININNLSLQVNDVDIYKNGEINKNEEDMAKLKKDIDEERKENYITIDLGFNTKYEDYYYFTDLTQEYISIHSSYNI</sequence>
<protein>
    <recommendedName>
        <fullName evidence="6">Arginine biosynthesis bifunctional protein ArgJ</fullName>
    </recommendedName>
    <domain>
        <recommendedName>
            <fullName evidence="6">Glutamate N-acetyltransferase</fullName>
            <ecNumber evidence="6">2.3.1.35</ecNumber>
        </recommendedName>
        <alternativeName>
            <fullName evidence="6">Ornithine acetyltransferase</fullName>
            <shortName evidence="6">OATase</shortName>
        </alternativeName>
        <alternativeName>
            <fullName evidence="6">Ornithine transacetylase</fullName>
        </alternativeName>
    </domain>
    <domain>
        <recommendedName>
            <fullName evidence="6">Amino-acid acetyltransferase</fullName>
            <ecNumber evidence="6">2.3.1.1</ecNumber>
        </recommendedName>
        <alternativeName>
            <fullName evidence="6">N-acetylglutamate synthase</fullName>
            <shortName evidence="6">AGSase</shortName>
        </alternativeName>
    </domain>
    <component>
        <recommendedName>
            <fullName evidence="6">Arginine biosynthesis bifunctional protein ArgJ alpha chain</fullName>
        </recommendedName>
    </component>
    <component>
        <recommendedName>
            <fullName evidence="6">Arginine biosynthesis bifunctional protein ArgJ beta chain</fullName>
        </recommendedName>
    </component>
</protein>